<gene>
    <name evidence="2" type="ORF">M1B34_04735</name>
    <name evidence="3" type="ORF">M1B35_02360</name>
</gene>
<evidence type="ECO:0000313" key="5">
    <source>
        <dbReference type="Proteomes" id="UP001155163"/>
    </source>
</evidence>
<keyword evidence="1" id="KW-0812">Transmembrane</keyword>
<reference evidence="4 5" key="2">
    <citation type="journal article" date="2023" name="Plant Pathol.">
        <title>Dismantling and reorganizing Pseudomonas marginalis sensu#lato.</title>
        <authorList>
            <person name="Sawada H."/>
            <person name="Fujikawa T."/>
            <person name="Satou M."/>
        </authorList>
    </citation>
    <scope>NUCLEOTIDE SEQUENCE [LARGE SCALE GENOMIC DNA]</scope>
    <source>
        <strain evidence="2 4">MAFF 302030</strain>
        <strain evidence="3 5">MAFF 302046</strain>
    </source>
</reference>
<feature type="transmembrane region" description="Helical" evidence="1">
    <location>
        <begin position="16"/>
        <end position="36"/>
    </location>
</feature>
<dbReference type="RefSeq" id="WP_185039026.1">
    <property type="nucleotide sequence ID" value="NZ_JALQCW010000008.1"/>
</dbReference>
<keyword evidence="1" id="KW-0472">Membrane</keyword>
<protein>
    <submittedName>
        <fullName evidence="2">Uncharacterized protein</fullName>
    </submittedName>
</protein>
<comment type="caution">
    <text evidence="2">The sequence shown here is derived from an EMBL/GenBank/DDBJ whole genome shotgun (WGS) entry which is preliminary data.</text>
</comment>
<evidence type="ECO:0000313" key="2">
    <source>
        <dbReference type="EMBL" id="MCK9797065.1"/>
    </source>
</evidence>
<accession>A0A9X1YVD3</accession>
<keyword evidence="1" id="KW-1133">Transmembrane helix</keyword>
<dbReference type="Proteomes" id="UP001155059">
    <property type="component" value="Unassembled WGS sequence"/>
</dbReference>
<sequence>MNWQLVEWLREYKDPLTLLVSVGTLVVWILYAQLLLNNYQRQRRPRIIINRGAGKGIGSLCLISNMSAEPIFINQIVLRLNTSQGPLCCDVTDIREESKGEIEQDLILHKATRQGPLRTGDFTHIGTFATLIQRLALLHDIPMQGHLPDAAWRFLDLEIRVIAFYGSDKHAIGARRTFNLGEAAEGGCQLFAQSRESQQYNSRWQRRQVRRHWMLDVEG</sequence>
<evidence type="ECO:0000256" key="1">
    <source>
        <dbReference type="SAM" id="Phobius"/>
    </source>
</evidence>
<name>A0A9X1YVD3_9PSED</name>
<evidence type="ECO:0000313" key="3">
    <source>
        <dbReference type="EMBL" id="MCK9813025.1"/>
    </source>
</evidence>
<organism evidence="2 4">
    <name type="scientific">Pseudomonas morbosilactucae</name>
    <dbReference type="NCBI Taxonomy" id="2938197"/>
    <lineage>
        <taxon>Bacteria</taxon>
        <taxon>Pseudomonadati</taxon>
        <taxon>Pseudomonadota</taxon>
        <taxon>Gammaproteobacteria</taxon>
        <taxon>Pseudomonadales</taxon>
        <taxon>Pseudomonadaceae</taxon>
        <taxon>Pseudomonas</taxon>
    </lineage>
</organism>
<dbReference type="Proteomes" id="UP001155163">
    <property type="component" value="Unassembled WGS sequence"/>
</dbReference>
<proteinExistence type="predicted"/>
<dbReference type="EMBL" id="JALQCX010000005">
    <property type="protein sequence ID" value="MCK9813025.1"/>
    <property type="molecule type" value="Genomic_DNA"/>
</dbReference>
<dbReference type="AlphaFoldDB" id="A0A9X1YVD3"/>
<keyword evidence="5" id="KW-1185">Reference proteome</keyword>
<dbReference type="EMBL" id="JALQCW010000008">
    <property type="protein sequence ID" value="MCK9797065.1"/>
    <property type="molecule type" value="Genomic_DNA"/>
</dbReference>
<reference evidence="4 5" key="1">
    <citation type="journal article" date="2022" name="Int. J. Syst. Evol. Microbiol.">
        <title>Pseudomonas aegrilactucae sp. nov. and Pseudomonas morbosilactucae sp. nov., pathogens causing bacterial rot of lettuce in Japan.</title>
        <authorList>
            <person name="Sawada H."/>
            <person name="Fujikawa T."/>
            <person name="Satou M."/>
        </authorList>
    </citation>
    <scope>NUCLEOTIDE SEQUENCE [LARGE SCALE GENOMIC DNA]</scope>
    <source>
        <strain evidence="2 4">MAFF 302030</strain>
        <strain evidence="3 5">MAFF 302046</strain>
    </source>
</reference>
<evidence type="ECO:0000313" key="4">
    <source>
        <dbReference type="Proteomes" id="UP001155059"/>
    </source>
</evidence>